<sequence>MIAQIQPGTLVSNRYRIQKLLGQGGFGRTYLAFDTQRFGEKCVLKEFIAGANAKADIVLKSQELFEREAKVLYQIQHPQIPKFLAWLTEEQRLFIVQEYIDGQTYWQILNHRLSQQGRPFSEAEVRAWLIDMLPVLEYIHGCKIIHRDISLDNIMLPHNKSKPILIDFGVVKDKFTQILASETNIRYSSRGSIVGKIGYSPPEQLRFGNCYPCSDLYALGVCAVVLLTGKMPHMLIDNSLRWKWRSHVRISDFLAKILAKMLAELPSDRYQLAKEILLELNPSQNHIAQTGNQKAITEPPTQIPVSENPRFLEECRRELTSFVGPLASVLIERTLDKTPQIATKEFIKVLSEAIPNPEIAQKFVNSVKLPVEPDLLKLENMTMQEPLGSYPAISNPKFLETCRRELTSLVGTFASAILRDTLDQYPHLTPEQLVETLVAEIPNQKRAEQFKERVYRHK</sequence>
<keyword evidence="12" id="KW-1185">Reference proteome</keyword>
<evidence type="ECO:0000259" key="10">
    <source>
        <dbReference type="PROSITE" id="PS50011"/>
    </source>
</evidence>
<proteinExistence type="predicted"/>
<dbReference type="GO" id="GO:0005524">
    <property type="term" value="F:ATP binding"/>
    <property type="evidence" value="ECO:0007669"/>
    <property type="project" value="UniProtKB-UniRule"/>
</dbReference>
<dbReference type="PROSITE" id="PS00109">
    <property type="entry name" value="PROTEIN_KINASE_TYR"/>
    <property type="match status" value="1"/>
</dbReference>
<keyword evidence="6 9" id="KW-0067">ATP-binding</keyword>
<evidence type="ECO:0000256" key="4">
    <source>
        <dbReference type="ARBA" id="ARBA00022741"/>
    </source>
</evidence>
<evidence type="ECO:0000313" key="11">
    <source>
        <dbReference type="EMBL" id="MDR9896410.1"/>
    </source>
</evidence>
<dbReference type="CDD" id="cd14014">
    <property type="entry name" value="STKc_PknB_like"/>
    <property type="match status" value="1"/>
</dbReference>
<evidence type="ECO:0000256" key="8">
    <source>
        <dbReference type="ARBA" id="ARBA00048679"/>
    </source>
</evidence>
<dbReference type="Pfam" id="PF00069">
    <property type="entry name" value="Pkinase"/>
    <property type="match status" value="1"/>
</dbReference>
<dbReference type="PROSITE" id="PS50011">
    <property type="entry name" value="PROTEIN_KINASE_DOM"/>
    <property type="match status" value="1"/>
</dbReference>
<dbReference type="RefSeq" id="WP_208339238.1">
    <property type="nucleotide sequence ID" value="NZ_CAWQFN010000502.1"/>
</dbReference>
<name>A0AAP5I7Y8_9CYAN</name>
<keyword evidence="3" id="KW-0808">Transferase</keyword>
<dbReference type="Gene3D" id="1.10.510.10">
    <property type="entry name" value="Transferase(Phosphotransferase) domain 1"/>
    <property type="match status" value="1"/>
</dbReference>
<dbReference type="Gene3D" id="3.30.200.20">
    <property type="entry name" value="Phosphorylase Kinase, domain 1"/>
    <property type="match status" value="1"/>
</dbReference>
<dbReference type="InterPro" id="IPR000719">
    <property type="entry name" value="Prot_kinase_dom"/>
</dbReference>
<evidence type="ECO:0000256" key="7">
    <source>
        <dbReference type="ARBA" id="ARBA00047899"/>
    </source>
</evidence>
<keyword evidence="4 9" id="KW-0547">Nucleotide-binding</keyword>
<dbReference type="PANTHER" id="PTHR24363">
    <property type="entry name" value="SERINE/THREONINE PROTEIN KINASE"/>
    <property type="match status" value="1"/>
</dbReference>
<comment type="catalytic activity">
    <reaction evidence="8">
        <text>L-seryl-[protein] + ATP = O-phospho-L-seryl-[protein] + ADP + H(+)</text>
        <dbReference type="Rhea" id="RHEA:17989"/>
        <dbReference type="Rhea" id="RHEA-COMP:9863"/>
        <dbReference type="Rhea" id="RHEA-COMP:11604"/>
        <dbReference type="ChEBI" id="CHEBI:15378"/>
        <dbReference type="ChEBI" id="CHEBI:29999"/>
        <dbReference type="ChEBI" id="CHEBI:30616"/>
        <dbReference type="ChEBI" id="CHEBI:83421"/>
        <dbReference type="ChEBI" id="CHEBI:456216"/>
        <dbReference type="EC" id="2.7.11.1"/>
    </reaction>
</comment>
<evidence type="ECO:0000313" key="12">
    <source>
        <dbReference type="Proteomes" id="UP000667802"/>
    </source>
</evidence>
<dbReference type="InterPro" id="IPR058395">
    <property type="entry name" value="DUF8082"/>
</dbReference>
<evidence type="ECO:0000256" key="6">
    <source>
        <dbReference type="ARBA" id="ARBA00022840"/>
    </source>
</evidence>
<comment type="catalytic activity">
    <reaction evidence="7">
        <text>L-threonyl-[protein] + ATP = O-phospho-L-threonyl-[protein] + ADP + H(+)</text>
        <dbReference type="Rhea" id="RHEA:46608"/>
        <dbReference type="Rhea" id="RHEA-COMP:11060"/>
        <dbReference type="Rhea" id="RHEA-COMP:11605"/>
        <dbReference type="ChEBI" id="CHEBI:15378"/>
        <dbReference type="ChEBI" id="CHEBI:30013"/>
        <dbReference type="ChEBI" id="CHEBI:30616"/>
        <dbReference type="ChEBI" id="CHEBI:61977"/>
        <dbReference type="ChEBI" id="CHEBI:456216"/>
        <dbReference type="EC" id="2.7.11.1"/>
    </reaction>
</comment>
<dbReference type="PANTHER" id="PTHR24363:SF0">
    <property type="entry name" value="SERINE_THREONINE KINASE LIKE DOMAIN CONTAINING 1"/>
    <property type="match status" value="1"/>
</dbReference>
<protein>
    <recommendedName>
        <fullName evidence="1">non-specific serine/threonine protein kinase</fullName>
        <ecNumber evidence="1">2.7.11.1</ecNumber>
    </recommendedName>
</protein>
<evidence type="ECO:0000256" key="5">
    <source>
        <dbReference type="ARBA" id="ARBA00022777"/>
    </source>
</evidence>
<dbReference type="AlphaFoldDB" id="A0AAP5I7Y8"/>
<organism evidence="11 12">
    <name type="scientific">Aetokthonos hydrillicola Thurmond2011</name>
    <dbReference type="NCBI Taxonomy" id="2712845"/>
    <lineage>
        <taxon>Bacteria</taxon>
        <taxon>Bacillati</taxon>
        <taxon>Cyanobacteriota</taxon>
        <taxon>Cyanophyceae</taxon>
        <taxon>Nostocales</taxon>
        <taxon>Hapalosiphonaceae</taxon>
        <taxon>Aetokthonos</taxon>
    </lineage>
</organism>
<reference evidence="12" key="1">
    <citation type="journal article" date="2021" name="Science">
        <title>Hunting the eagle killer: A cyanobacterial neurotoxin causes vacuolar myelinopathy.</title>
        <authorList>
            <person name="Breinlinger S."/>
            <person name="Phillips T.J."/>
            <person name="Haram B.N."/>
            <person name="Mares J."/>
            <person name="Martinez Yerena J.A."/>
            <person name="Hrouzek P."/>
            <person name="Sobotka R."/>
            <person name="Henderson W.M."/>
            <person name="Schmieder P."/>
            <person name="Williams S.M."/>
            <person name="Lauderdale J.D."/>
            <person name="Wilde H.D."/>
            <person name="Gerrin W."/>
            <person name="Kust A."/>
            <person name="Washington J.W."/>
            <person name="Wagner C."/>
            <person name="Geier B."/>
            <person name="Liebeke M."/>
            <person name="Enke H."/>
            <person name="Niedermeyer T.H.J."/>
            <person name="Wilde S.B."/>
        </authorList>
    </citation>
    <scope>NUCLEOTIDE SEQUENCE [LARGE SCALE GENOMIC DNA]</scope>
    <source>
        <strain evidence="12">Thurmond2011</strain>
    </source>
</reference>
<keyword evidence="2 11" id="KW-0723">Serine/threonine-protein kinase</keyword>
<dbReference type="InterPro" id="IPR011009">
    <property type="entry name" value="Kinase-like_dom_sf"/>
</dbReference>
<evidence type="ECO:0000256" key="1">
    <source>
        <dbReference type="ARBA" id="ARBA00012513"/>
    </source>
</evidence>
<dbReference type="InterPro" id="IPR008266">
    <property type="entry name" value="Tyr_kinase_AS"/>
</dbReference>
<accession>A0AAP5I7Y8</accession>
<dbReference type="Pfam" id="PF26309">
    <property type="entry name" value="DUF8082"/>
    <property type="match status" value="2"/>
</dbReference>
<dbReference type="EC" id="2.7.11.1" evidence="1"/>
<keyword evidence="5 11" id="KW-0418">Kinase</keyword>
<feature type="binding site" evidence="9">
    <location>
        <position position="45"/>
    </location>
    <ligand>
        <name>ATP</name>
        <dbReference type="ChEBI" id="CHEBI:30616"/>
    </ligand>
</feature>
<evidence type="ECO:0000256" key="3">
    <source>
        <dbReference type="ARBA" id="ARBA00022679"/>
    </source>
</evidence>
<dbReference type="EMBL" id="JAALHA020000008">
    <property type="protein sequence ID" value="MDR9896410.1"/>
    <property type="molecule type" value="Genomic_DNA"/>
</dbReference>
<evidence type="ECO:0000256" key="2">
    <source>
        <dbReference type="ARBA" id="ARBA00022527"/>
    </source>
</evidence>
<dbReference type="InterPro" id="IPR017441">
    <property type="entry name" value="Protein_kinase_ATP_BS"/>
</dbReference>
<dbReference type="Proteomes" id="UP000667802">
    <property type="component" value="Unassembled WGS sequence"/>
</dbReference>
<comment type="caution">
    <text evidence="11">The sequence shown here is derived from an EMBL/GenBank/DDBJ whole genome shotgun (WGS) entry which is preliminary data.</text>
</comment>
<dbReference type="PROSITE" id="PS00107">
    <property type="entry name" value="PROTEIN_KINASE_ATP"/>
    <property type="match status" value="1"/>
</dbReference>
<feature type="domain" description="Protein kinase" evidence="10">
    <location>
        <begin position="15"/>
        <end position="284"/>
    </location>
</feature>
<dbReference type="GO" id="GO:0004674">
    <property type="term" value="F:protein serine/threonine kinase activity"/>
    <property type="evidence" value="ECO:0007669"/>
    <property type="project" value="UniProtKB-KW"/>
</dbReference>
<dbReference type="SUPFAM" id="SSF56112">
    <property type="entry name" value="Protein kinase-like (PK-like)"/>
    <property type="match status" value="1"/>
</dbReference>
<gene>
    <name evidence="11" type="ORF">G7B40_017860</name>
</gene>
<evidence type="ECO:0000256" key="9">
    <source>
        <dbReference type="PROSITE-ProRule" id="PRU10141"/>
    </source>
</evidence>